<gene>
    <name evidence="2" type="ORF">SAMN04489760_106101</name>
</gene>
<keyword evidence="1" id="KW-1133">Transmembrane helix</keyword>
<dbReference type="InterPro" id="IPR022472">
    <property type="entry name" value="VPLPA-CTERM"/>
</dbReference>
<evidence type="ECO:0000313" key="2">
    <source>
        <dbReference type="EMBL" id="SEM19742.1"/>
    </source>
</evidence>
<feature type="transmembrane region" description="Helical" evidence="1">
    <location>
        <begin position="132"/>
        <end position="153"/>
    </location>
</feature>
<keyword evidence="3" id="KW-1185">Reference proteome</keyword>
<keyword evidence="1" id="KW-0812">Transmembrane</keyword>
<name>A0A1H7WDU8_9BACT</name>
<accession>A0A1H7WDU8</accession>
<evidence type="ECO:0000313" key="3">
    <source>
        <dbReference type="Proteomes" id="UP000198744"/>
    </source>
</evidence>
<dbReference type="RefSeq" id="WP_093882805.1">
    <property type="nucleotide sequence ID" value="NZ_FOBS01000006.1"/>
</dbReference>
<protein>
    <submittedName>
        <fullName evidence="2">VPLPA-CTERM protein sorting domain-containing protein</fullName>
    </submittedName>
</protein>
<organism evidence="2 3">
    <name type="scientific">Syntrophus gentianae</name>
    <dbReference type="NCBI Taxonomy" id="43775"/>
    <lineage>
        <taxon>Bacteria</taxon>
        <taxon>Pseudomonadati</taxon>
        <taxon>Thermodesulfobacteriota</taxon>
        <taxon>Syntrophia</taxon>
        <taxon>Syntrophales</taxon>
        <taxon>Syntrophaceae</taxon>
        <taxon>Syntrophus</taxon>
    </lineage>
</organism>
<keyword evidence="1" id="KW-0472">Membrane</keyword>
<dbReference type="NCBIfam" id="TIGR03370">
    <property type="entry name" value="VPLPA-CTERM"/>
    <property type="match status" value="1"/>
</dbReference>
<reference evidence="2 3" key="1">
    <citation type="submission" date="2016-10" db="EMBL/GenBank/DDBJ databases">
        <authorList>
            <person name="de Groot N.N."/>
        </authorList>
    </citation>
    <scope>NUCLEOTIDE SEQUENCE [LARGE SCALE GENOMIC DNA]</scope>
    <source>
        <strain evidence="2 3">DSM 8423</strain>
    </source>
</reference>
<proteinExistence type="predicted"/>
<dbReference type="Proteomes" id="UP000198744">
    <property type="component" value="Unassembled WGS sequence"/>
</dbReference>
<sequence>MGLKTFQDQNTGHIWLDLDNFFNKTFNDMKATAVAAGFTVANKSDVSQLLSSLPDPNVNWTSYTAIMGEAPNRALIWGAYDQTPGDNSHDWAYSWSDSDSWSYQPNAYANNVVPNGGSRDADMNLWAYRGGAVVPLPASFLLLGPGLAAVAVLRRKMK</sequence>
<evidence type="ECO:0000256" key="1">
    <source>
        <dbReference type="SAM" id="Phobius"/>
    </source>
</evidence>
<dbReference type="EMBL" id="FOBS01000006">
    <property type="protein sequence ID" value="SEM19742.1"/>
    <property type="molecule type" value="Genomic_DNA"/>
</dbReference>
<dbReference type="AlphaFoldDB" id="A0A1H7WDU8"/>